<evidence type="ECO:0000313" key="10">
    <source>
        <dbReference type="Proteomes" id="UP001392437"/>
    </source>
</evidence>
<dbReference type="AlphaFoldDB" id="A0AAW0QTC0"/>
<accession>A0AAW0QTC0</accession>
<dbReference type="GO" id="GO:0006307">
    <property type="term" value="P:DNA alkylation repair"/>
    <property type="evidence" value="ECO:0007669"/>
    <property type="project" value="InterPro"/>
</dbReference>
<evidence type="ECO:0000256" key="5">
    <source>
        <dbReference type="SAM" id="MobiDB-lite"/>
    </source>
</evidence>
<evidence type="ECO:0000259" key="8">
    <source>
        <dbReference type="PROSITE" id="PS51999"/>
    </source>
</evidence>
<dbReference type="Gene3D" id="2.60.120.590">
    <property type="entry name" value="Alpha-ketoglutarate-dependent dioxygenase AlkB-like"/>
    <property type="match status" value="1"/>
</dbReference>
<evidence type="ECO:0000256" key="3">
    <source>
        <dbReference type="ARBA" id="ARBA00022833"/>
    </source>
</evidence>
<dbReference type="CDD" id="cd14279">
    <property type="entry name" value="CUE"/>
    <property type="match status" value="1"/>
</dbReference>
<keyword evidence="1" id="KW-0479">Metal-binding</keyword>
<dbReference type="InterPro" id="IPR037151">
    <property type="entry name" value="AlkB-like_sf"/>
</dbReference>
<organism evidence="9 10">
    <name type="scientific">Apiospora kogelbergensis</name>
    <dbReference type="NCBI Taxonomy" id="1337665"/>
    <lineage>
        <taxon>Eukaryota</taxon>
        <taxon>Fungi</taxon>
        <taxon>Dikarya</taxon>
        <taxon>Ascomycota</taxon>
        <taxon>Pezizomycotina</taxon>
        <taxon>Sordariomycetes</taxon>
        <taxon>Xylariomycetidae</taxon>
        <taxon>Amphisphaeriales</taxon>
        <taxon>Apiosporaceae</taxon>
        <taxon>Apiospora</taxon>
    </lineage>
</organism>
<evidence type="ECO:0000313" key="9">
    <source>
        <dbReference type="EMBL" id="KAK8106058.1"/>
    </source>
</evidence>
<feature type="domain" description="Fe2OG dioxygenase" evidence="7">
    <location>
        <begin position="245"/>
        <end position="364"/>
    </location>
</feature>
<feature type="domain" description="CUE" evidence="6">
    <location>
        <begin position="27"/>
        <end position="70"/>
    </location>
</feature>
<dbReference type="FunFam" id="2.60.120.590:FF:000010">
    <property type="entry name" value="GRF zinc finger domain protein"/>
    <property type="match status" value="1"/>
</dbReference>
<evidence type="ECO:0000256" key="4">
    <source>
        <dbReference type="PROSITE-ProRule" id="PRU01343"/>
    </source>
</evidence>
<dbReference type="Pfam" id="PF06839">
    <property type="entry name" value="Zn_ribbon_GRF"/>
    <property type="match status" value="1"/>
</dbReference>
<keyword evidence="3" id="KW-0862">Zinc</keyword>
<dbReference type="GO" id="GO:0051213">
    <property type="term" value="F:dioxygenase activity"/>
    <property type="evidence" value="ECO:0007669"/>
    <property type="project" value="InterPro"/>
</dbReference>
<dbReference type="SUPFAM" id="SSF51197">
    <property type="entry name" value="Clavaminate synthase-like"/>
    <property type="match status" value="1"/>
</dbReference>
<reference evidence="9 10" key="1">
    <citation type="submission" date="2023-01" db="EMBL/GenBank/DDBJ databases">
        <title>Analysis of 21 Apiospora genomes using comparative genomics revels a genus with tremendous synthesis potential of carbohydrate active enzymes and secondary metabolites.</title>
        <authorList>
            <person name="Sorensen T."/>
        </authorList>
    </citation>
    <scope>NUCLEOTIDE SEQUENCE [LARGE SCALE GENOMIC DNA]</scope>
    <source>
        <strain evidence="9 10">CBS 117206</strain>
    </source>
</reference>
<dbReference type="PROSITE" id="PS51140">
    <property type="entry name" value="CUE"/>
    <property type="match status" value="1"/>
</dbReference>
<dbReference type="PANTHER" id="PTHR31212:SF4">
    <property type="entry name" value="ALPHA-KETOGLUTARATE-DEPENDENT DIOXYGENASE ALKB HOMOLOG 3"/>
    <property type="match status" value="1"/>
</dbReference>
<evidence type="ECO:0000259" key="6">
    <source>
        <dbReference type="PROSITE" id="PS51140"/>
    </source>
</evidence>
<dbReference type="InterPro" id="IPR032854">
    <property type="entry name" value="ALKBH3"/>
</dbReference>
<keyword evidence="10" id="KW-1185">Reference proteome</keyword>
<feature type="region of interest" description="Disordered" evidence="5">
    <location>
        <begin position="424"/>
        <end position="446"/>
    </location>
</feature>
<dbReference type="GO" id="GO:0008270">
    <property type="term" value="F:zinc ion binding"/>
    <property type="evidence" value="ECO:0007669"/>
    <property type="project" value="UniProtKB-KW"/>
</dbReference>
<evidence type="ECO:0000256" key="1">
    <source>
        <dbReference type="ARBA" id="ARBA00022723"/>
    </source>
</evidence>
<dbReference type="EMBL" id="JAQQWP010000008">
    <property type="protein sequence ID" value="KAK8106058.1"/>
    <property type="molecule type" value="Genomic_DNA"/>
</dbReference>
<protein>
    <submittedName>
        <fullName evidence="9">GRF zinc finger domain-containing protein</fullName>
    </submittedName>
</protein>
<dbReference type="Pfam" id="PF13532">
    <property type="entry name" value="2OG-FeII_Oxy_2"/>
    <property type="match status" value="1"/>
</dbReference>
<evidence type="ECO:0000256" key="2">
    <source>
        <dbReference type="ARBA" id="ARBA00022771"/>
    </source>
</evidence>
<sequence length="446" mass="50205">MEAFLKGRKRKLDTSSAPAQGEGDEESTDMKLAMLSSLHPDFGQEALLEALLAHDGSVNAAAASLADAVPSPAKKHRFGGVVGSQTSLKLYASRATEQTTSPKKAKLLSKKGATLHLYDPDDIAEHTPCSIVHNFLPSELANDLLREMLQESKSFEKITFKLFDNVVSSPHTSTFYVETDLELHNQKYEYFYNGAKLTDVRKITPQLLRVKPLVQEGVNREIENRIETKYPGSQKLKFQSPDPWKPNAAFVNCYTGPQENVGYHSDQLTYLGPRAVIGSLSLGVAREFRVRRVVPKEATDGNNKEKENADAEGQIAIHLPHNSLLVMHAEMQEEWKHSIAPAQAIDPHPIAGSRRINITYRDYKPSLHPKFTPRCKCNIPAVLKVVQKRKENWGKYFWMCHRGYVPEKENCSFFQWAEFDDDGNPTWDKTRYKKRHPTRASGASSS</sequence>
<feature type="compositionally biased region" description="Basic residues" evidence="5">
    <location>
        <begin position="1"/>
        <end position="11"/>
    </location>
</feature>
<dbReference type="InterPro" id="IPR010666">
    <property type="entry name" value="Znf_GRF"/>
</dbReference>
<dbReference type="PROSITE" id="PS51471">
    <property type="entry name" value="FE2OG_OXY"/>
    <property type="match status" value="1"/>
</dbReference>
<name>A0AAW0QTC0_9PEZI</name>
<keyword evidence="2 4" id="KW-0863">Zinc-finger</keyword>
<dbReference type="PANTHER" id="PTHR31212">
    <property type="entry name" value="ALPHA-KETOGLUTARATE-DEPENDENT DIOXYGENASE ALKB HOMOLOG 3"/>
    <property type="match status" value="1"/>
</dbReference>
<feature type="domain" description="GRF-type" evidence="8">
    <location>
        <begin position="375"/>
        <end position="420"/>
    </location>
</feature>
<dbReference type="PROSITE" id="PS51999">
    <property type="entry name" value="ZF_GRF"/>
    <property type="match status" value="1"/>
</dbReference>
<dbReference type="InterPro" id="IPR003892">
    <property type="entry name" value="CUE"/>
</dbReference>
<dbReference type="InterPro" id="IPR005123">
    <property type="entry name" value="Oxoglu/Fe-dep_dioxygenase_dom"/>
</dbReference>
<proteinExistence type="predicted"/>
<feature type="region of interest" description="Disordered" evidence="5">
    <location>
        <begin position="1"/>
        <end position="27"/>
    </location>
</feature>
<gene>
    <name evidence="9" type="ORF">PG999_009417</name>
</gene>
<comment type="caution">
    <text evidence="9">The sequence shown here is derived from an EMBL/GenBank/DDBJ whole genome shotgun (WGS) entry which is preliminary data.</text>
</comment>
<dbReference type="Proteomes" id="UP001392437">
    <property type="component" value="Unassembled WGS sequence"/>
</dbReference>
<dbReference type="InterPro" id="IPR027450">
    <property type="entry name" value="AlkB-like"/>
</dbReference>
<evidence type="ECO:0000259" key="7">
    <source>
        <dbReference type="PROSITE" id="PS51471"/>
    </source>
</evidence>
<dbReference type="GO" id="GO:0043130">
    <property type="term" value="F:ubiquitin binding"/>
    <property type="evidence" value="ECO:0007669"/>
    <property type="project" value="InterPro"/>
</dbReference>